<evidence type="ECO:0000313" key="10">
    <source>
        <dbReference type="Proteomes" id="UP001139104"/>
    </source>
</evidence>
<feature type="transmembrane region" description="Helical" evidence="7">
    <location>
        <begin position="128"/>
        <end position="149"/>
    </location>
</feature>
<comment type="subcellular location">
    <subcellularLocation>
        <location evidence="1">Cell membrane</location>
        <topology evidence="1">Multi-pass membrane protein</topology>
    </subcellularLocation>
</comment>
<dbReference type="SUPFAM" id="SSF48317">
    <property type="entry name" value="Acid phosphatase/Vanadium-dependent haloperoxidase"/>
    <property type="match status" value="1"/>
</dbReference>
<evidence type="ECO:0000256" key="5">
    <source>
        <dbReference type="ARBA" id="ARBA00022989"/>
    </source>
</evidence>
<feature type="transmembrane region" description="Helical" evidence="7">
    <location>
        <begin position="91"/>
        <end position="107"/>
    </location>
</feature>
<name>A0ABS9ZB92_9HYPH</name>
<feature type="transmembrane region" description="Helical" evidence="7">
    <location>
        <begin position="227"/>
        <end position="244"/>
    </location>
</feature>
<dbReference type="SMART" id="SM00014">
    <property type="entry name" value="acidPPc"/>
    <property type="match status" value="1"/>
</dbReference>
<feature type="transmembrane region" description="Helical" evidence="7">
    <location>
        <begin position="41"/>
        <end position="63"/>
    </location>
</feature>
<dbReference type="Proteomes" id="UP001139104">
    <property type="component" value="Unassembled WGS sequence"/>
</dbReference>
<feature type="transmembrane region" description="Helical" evidence="7">
    <location>
        <begin position="169"/>
        <end position="195"/>
    </location>
</feature>
<feature type="transmembrane region" description="Helical" evidence="7">
    <location>
        <begin position="202"/>
        <end position="221"/>
    </location>
</feature>
<reference evidence="9" key="1">
    <citation type="journal article" date="2022" name="ISME J.">
        <title>Identification of active gaseous-alkane degraders at natural gas seeps.</title>
        <authorList>
            <person name="Farhan Ul Haque M."/>
            <person name="Hernandez M."/>
            <person name="Crombie A.T."/>
            <person name="Murrell J.C."/>
        </authorList>
    </citation>
    <scope>NUCLEOTIDE SEQUENCE</scope>
    <source>
        <strain evidence="9">PC2</strain>
    </source>
</reference>
<dbReference type="RefSeq" id="WP_243067821.1">
    <property type="nucleotide sequence ID" value="NZ_JAIVFK010000006.1"/>
</dbReference>
<proteinExistence type="predicted"/>
<keyword evidence="10" id="KW-1185">Reference proteome</keyword>
<comment type="caution">
    <text evidence="9">The sequence shown here is derived from an EMBL/GenBank/DDBJ whole genome shotgun (WGS) entry which is preliminary data.</text>
</comment>
<keyword evidence="4" id="KW-0378">Hydrolase</keyword>
<evidence type="ECO:0000313" key="9">
    <source>
        <dbReference type="EMBL" id="MCI4683902.1"/>
    </source>
</evidence>
<dbReference type="PANTHER" id="PTHR14969">
    <property type="entry name" value="SPHINGOSINE-1-PHOSPHATE PHOSPHOHYDROLASE"/>
    <property type="match status" value="1"/>
</dbReference>
<keyword evidence="5 7" id="KW-1133">Transmembrane helix</keyword>
<dbReference type="Gene3D" id="1.20.144.10">
    <property type="entry name" value="Phosphatidic acid phosphatase type 2/haloperoxidase"/>
    <property type="match status" value="2"/>
</dbReference>
<evidence type="ECO:0000256" key="7">
    <source>
        <dbReference type="SAM" id="Phobius"/>
    </source>
</evidence>
<evidence type="ECO:0000256" key="3">
    <source>
        <dbReference type="ARBA" id="ARBA00022692"/>
    </source>
</evidence>
<sequence>MIWGPGVDRAGGFAAVGDTAARAWRDLAGHWRRPLAPVAMFWPFWCGLAFLAVTILICVGLVADETVARAAERLDPGLVALFGVVTQAGKSNWLFALSLLAIAFALYRREGAAGARRRAAWGLIASRAFYFLTVMAFSGIASQVIKHIVGRARPYLIDSVGPFHFDPFSFKAVLASFPSGHTTTMFAAFGALALLSPRFGAGFLLLALPVAASRIVVGAHYPSDVCGGLFLGVASALIVARIFARRRIAFTVTPEALLPRPRGGGLIVEELALSKAARHANNERP</sequence>
<dbReference type="Pfam" id="PF01569">
    <property type="entry name" value="PAP2"/>
    <property type="match status" value="1"/>
</dbReference>
<organism evidence="9 10">
    <name type="scientific">Candidatus Rhodoblastus alkanivorans</name>
    <dbReference type="NCBI Taxonomy" id="2954117"/>
    <lineage>
        <taxon>Bacteria</taxon>
        <taxon>Pseudomonadati</taxon>
        <taxon>Pseudomonadota</taxon>
        <taxon>Alphaproteobacteria</taxon>
        <taxon>Hyphomicrobiales</taxon>
        <taxon>Rhodoblastaceae</taxon>
        <taxon>Rhodoblastus</taxon>
    </lineage>
</organism>
<evidence type="ECO:0000259" key="8">
    <source>
        <dbReference type="SMART" id="SM00014"/>
    </source>
</evidence>
<keyword evidence="3 7" id="KW-0812">Transmembrane</keyword>
<evidence type="ECO:0000256" key="2">
    <source>
        <dbReference type="ARBA" id="ARBA00022475"/>
    </source>
</evidence>
<dbReference type="EMBL" id="JAIVFP010000001">
    <property type="protein sequence ID" value="MCI4683902.1"/>
    <property type="molecule type" value="Genomic_DNA"/>
</dbReference>
<dbReference type="InterPro" id="IPR000326">
    <property type="entry name" value="PAP2/HPO"/>
</dbReference>
<dbReference type="InterPro" id="IPR036938">
    <property type="entry name" value="PAP2/HPO_sf"/>
</dbReference>
<evidence type="ECO:0000256" key="6">
    <source>
        <dbReference type="ARBA" id="ARBA00023136"/>
    </source>
</evidence>
<dbReference type="PANTHER" id="PTHR14969:SF62">
    <property type="entry name" value="DECAPRENYLPHOSPHORYL-5-PHOSPHORIBOSE PHOSPHATASE RV3807C-RELATED"/>
    <property type="match status" value="1"/>
</dbReference>
<gene>
    <name evidence="9" type="ORF">K2U94_14210</name>
</gene>
<evidence type="ECO:0000256" key="1">
    <source>
        <dbReference type="ARBA" id="ARBA00004651"/>
    </source>
</evidence>
<protein>
    <submittedName>
        <fullName evidence="9">Phosphatase PAP2 family protein</fullName>
    </submittedName>
</protein>
<evidence type="ECO:0000256" key="4">
    <source>
        <dbReference type="ARBA" id="ARBA00022801"/>
    </source>
</evidence>
<accession>A0ABS9ZB92</accession>
<keyword evidence="2" id="KW-1003">Cell membrane</keyword>
<feature type="domain" description="Phosphatidic acid phosphatase type 2/haloperoxidase" evidence="8">
    <location>
        <begin position="126"/>
        <end position="240"/>
    </location>
</feature>
<keyword evidence="6 7" id="KW-0472">Membrane</keyword>